<dbReference type="InterPro" id="IPR036520">
    <property type="entry name" value="UPF0759_sf"/>
</dbReference>
<reference evidence="1 2" key="1">
    <citation type="submission" date="2019-10" db="EMBL/GenBank/DDBJ databases">
        <title>Dictyobacter vulcani sp. nov., within the class Ktedonobacteria, isolated from soil of volcanic Mt. Zao.</title>
        <authorList>
            <person name="Zheng Y."/>
            <person name="Wang C.M."/>
            <person name="Sakai Y."/>
            <person name="Abe K."/>
            <person name="Yokota A."/>
            <person name="Yabe S."/>
        </authorList>
    </citation>
    <scope>NUCLEOTIDE SEQUENCE [LARGE SCALE GENOMIC DNA]</scope>
    <source>
        <strain evidence="1 2">W12</strain>
    </source>
</reference>
<evidence type="ECO:0000313" key="2">
    <source>
        <dbReference type="Proteomes" id="UP000326912"/>
    </source>
</evidence>
<organism evidence="1 2">
    <name type="scientific">Dictyobacter vulcani</name>
    <dbReference type="NCBI Taxonomy" id="2607529"/>
    <lineage>
        <taxon>Bacteria</taxon>
        <taxon>Bacillati</taxon>
        <taxon>Chloroflexota</taxon>
        <taxon>Ktedonobacteria</taxon>
        <taxon>Ktedonobacterales</taxon>
        <taxon>Dictyobacteraceae</taxon>
        <taxon>Dictyobacter</taxon>
    </lineage>
</organism>
<accession>A0A5J4KR65</accession>
<dbReference type="Gene3D" id="3.20.20.410">
    <property type="entry name" value="Protein of unknown function UPF0759"/>
    <property type="match status" value="1"/>
</dbReference>
<evidence type="ECO:0000313" key="1">
    <source>
        <dbReference type="EMBL" id="GER92198.1"/>
    </source>
</evidence>
<dbReference type="EMBL" id="BKZW01000006">
    <property type="protein sequence ID" value="GER92198.1"/>
    <property type="molecule type" value="Genomic_DNA"/>
</dbReference>
<dbReference type="RefSeq" id="WP_151759746.1">
    <property type="nucleotide sequence ID" value="NZ_BKZW01000006.1"/>
</dbReference>
<dbReference type="PANTHER" id="PTHR30348">
    <property type="entry name" value="UNCHARACTERIZED PROTEIN YECE"/>
    <property type="match status" value="1"/>
</dbReference>
<gene>
    <name evidence="1" type="ORF">KDW_63600</name>
</gene>
<dbReference type="Pfam" id="PF01904">
    <property type="entry name" value="DUF72"/>
    <property type="match status" value="1"/>
</dbReference>
<dbReference type="Proteomes" id="UP000326912">
    <property type="component" value="Unassembled WGS sequence"/>
</dbReference>
<proteinExistence type="predicted"/>
<keyword evidence="2" id="KW-1185">Reference proteome</keyword>
<dbReference type="InterPro" id="IPR002763">
    <property type="entry name" value="DUF72"/>
</dbReference>
<comment type="caution">
    <text evidence="1">The sequence shown here is derived from an EMBL/GenBank/DDBJ whole genome shotgun (WGS) entry which is preliminary data.</text>
</comment>
<protein>
    <recommendedName>
        <fullName evidence="3">DUF72 domain-containing protein</fullName>
    </recommendedName>
</protein>
<evidence type="ECO:0008006" key="3">
    <source>
        <dbReference type="Google" id="ProtNLM"/>
    </source>
</evidence>
<dbReference type="SUPFAM" id="SSF117396">
    <property type="entry name" value="TM1631-like"/>
    <property type="match status" value="1"/>
</dbReference>
<dbReference type="AlphaFoldDB" id="A0A5J4KR65"/>
<sequence length="285" mass="33167">MFYIGCPMWGYKEWLGEFFPTRTPANDFLRLYSQKLTTVEGNTVFYALPSAETVARWAQETPSSFRFCPKVLRSISHEGLLSQQKKETLTFIERMQGFGERLGPIFLQLPPTFGPNQLDQLQAFLDYWPTEVQLAVEVRHPDFYQEPQASILDELLKTHQAARVIMDTRPIRTGTPKEQKELQARERKPHLPVHITTTTDFAFVRYIGHPTMEVNAPFLDQWAQQLTTWYKQGLTIYAFCHCPYEKHSPEICYELYQRVRKIVSLPALSWQPGDQSPGPEQMTLF</sequence>
<name>A0A5J4KR65_9CHLR</name>
<dbReference type="PANTHER" id="PTHR30348:SF9">
    <property type="entry name" value="UPF0759 PROTEIN YECE"/>
    <property type="match status" value="1"/>
</dbReference>